<keyword evidence="3" id="KW-0326">Glycosidase</keyword>
<dbReference type="InterPro" id="IPR008977">
    <property type="entry name" value="PHM/PNGase_F_dom_sf"/>
</dbReference>
<dbReference type="SMART" id="SM01290">
    <property type="entry name" value="N-glycanase_N"/>
    <property type="match status" value="1"/>
</dbReference>
<dbReference type="InterPro" id="IPR014784">
    <property type="entry name" value="Cu2_ascorb_mOase-like_C"/>
</dbReference>
<accession>A0A383U344</accession>
<dbReference type="GO" id="GO:0016798">
    <property type="term" value="F:hydrolase activity, acting on glycosyl bonds"/>
    <property type="evidence" value="ECO:0007669"/>
    <property type="project" value="UniProtKB-KW"/>
</dbReference>
<evidence type="ECO:0000256" key="1">
    <source>
        <dbReference type="ARBA" id="ARBA00023157"/>
    </source>
</evidence>
<dbReference type="GO" id="GO:0016715">
    <property type="term" value="F:oxidoreductase activity, acting on paired donors, with incorporation or reduction of molecular oxygen, reduced ascorbate as one donor, and incorporation of one atom of oxygen"/>
    <property type="evidence" value="ECO:0007669"/>
    <property type="project" value="InterPro"/>
</dbReference>
<feature type="domain" description="Peptide-N-glycosidase F N-terminal" evidence="2">
    <location>
        <begin position="27"/>
        <end position="211"/>
    </location>
</feature>
<dbReference type="Gene3D" id="2.60.120.1570">
    <property type="entry name" value="Peptide-N-glycosidase F, N-terminal domain"/>
    <property type="match status" value="1"/>
</dbReference>
<dbReference type="Pfam" id="PF09113">
    <property type="entry name" value="N-glycanase_C"/>
    <property type="match status" value="1"/>
</dbReference>
<dbReference type="InterPro" id="IPR015196">
    <property type="entry name" value="PngaseF_N"/>
</dbReference>
<sequence length="396" mass="44484">MKRFLLLTSLAVIGSCLSQKTFPQPQTLKVFENTSVNFAKEGRIEKASRLQDGRLIIKKVNAPVFAYGTDVKIKVTVKSNGDRWDKSGSVFVIPDMENINLLTVAEGNAKFPANSMVEETFGGVKTSPDYQPAVELLRFMTPFGVGHYSDEVKFPSIKYSRPVYVPKWENQVHWTQDISQLSSLVQGDFYIGVWIDTWTAEGYLVDVDLIYSGRPRPTPKVLPLQNTVYYANGQRIPDFFSRTSLAGDFNLTKTAKNVTLHYITTGHGGHAGGDEFIKINNTMKIDGQKAIDFIPWRDDCSSFRRFNPSSGVWVKKDTASYYNDDYQRVKGEVTERLASSDLSRSNWCPGSSVEPLRVNLGSLEAGQHNYEVIIPATANQGDENNHWLVSSYLTFE</sequence>
<organism evidence="3 4">
    <name type="scientific">Candidatus Ornithobacterium hominis</name>
    <dbReference type="NCBI Taxonomy" id="2497989"/>
    <lineage>
        <taxon>Bacteria</taxon>
        <taxon>Pseudomonadati</taxon>
        <taxon>Bacteroidota</taxon>
        <taxon>Flavobacteriia</taxon>
        <taxon>Flavobacteriales</taxon>
        <taxon>Weeksellaceae</taxon>
        <taxon>Ornithobacterium</taxon>
    </lineage>
</organism>
<dbReference type="Pfam" id="PF09112">
    <property type="entry name" value="N-glycanase_N"/>
    <property type="match status" value="1"/>
</dbReference>
<dbReference type="PROSITE" id="PS51257">
    <property type="entry name" value="PROKAR_LIPOPROTEIN"/>
    <property type="match status" value="1"/>
</dbReference>
<name>A0A383U344_9FLAO</name>
<evidence type="ECO:0000313" key="3">
    <source>
        <dbReference type="EMBL" id="SZD74007.1"/>
    </source>
</evidence>
<keyword evidence="3" id="KW-0378">Hydrolase</keyword>
<evidence type="ECO:0000259" key="2">
    <source>
        <dbReference type="SMART" id="SM01290"/>
    </source>
</evidence>
<reference evidence="3 4" key="1">
    <citation type="submission" date="2018-09" db="EMBL/GenBank/DDBJ databases">
        <authorList>
            <consortium name="Pathogen Informatics"/>
        </authorList>
    </citation>
    <scope>NUCLEOTIDE SEQUENCE [LARGE SCALE GENOMIC DNA]</scope>
    <source>
        <strain evidence="3 4">OH-22767</strain>
    </source>
</reference>
<dbReference type="SUPFAM" id="SSF49742">
    <property type="entry name" value="PHM/PNGase F"/>
    <property type="match status" value="1"/>
</dbReference>
<dbReference type="AlphaFoldDB" id="A0A383U344"/>
<protein>
    <submittedName>
        <fullName evidence="3">Peptide-N-glycosidase F, N terminal</fullName>
    </submittedName>
</protein>
<keyword evidence="1" id="KW-1015">Disulfide bond</keyword>
<gene>
    <name evidence="3" type="ORF">SAMEA104719789_01462</name>
</gene>
<dbReference type="InterPro" id="IPR043022">
    <property type="entry name" value="PngaseF_N_sf"/>
</dbReference>
<dbReference type="Gene3D" id="2.60.120.230">
    <property type="match status" value="1"/>
</dbReference>
<evidence type="ECO:0000313" key="4">
    <source>
        <dbReference type="Proteomes" id="UP000262142"/>
    </source>
</evidence>
<dbReference type="Proteomes" id="UP000262142">
    <property type="component" value="Unassembled WGS sequence"/>
</dbReference>
<dbReference type="InterPro" id="IPR015197">
    <property type="entry name" value="PngaseF_C"/>
</dbReference>
<dbReference type="EMBL" id="UNSC01000007">
    <property type="protein sequence ID" value="SZD74007.1"/>
    <property type="molecule type" value="Genomic_DNA"/>
</dbReference>
<proteinExistence type="predicted"/>
<keyword evidence="4" id="KW-1185">Reference proteome</keyword>